<feature type="non-terminal residue" evidence="2">
    <location>
        <position position="95"/>
    </location>
</feature>
<dbReference type="Proteomes" id="UP000664859">
    <property type="component" value="Unassembled WGS sequence"/>
</dbReference>
<protein>
    <submittedName>
        <fullName evidence="2">Uncharacterized protein</fullName>
    </submittedName>
</protein>
<proteinExistence type="predicted"/>
<accession>A0A835Z8V0</accession>
<dbReference type="EMBL" id="JAFCMP010000043">
    <property type="protein sequence ID" value="KAG5189872.1"/>
    <property type="molecule type" value="Genomic_DNA"/>
</dbReference>
<dbReference type="AlphaFoldDB" id="A0A835Z8V0"/>
<evidence type="ECO:0000256" key="1">
    <source>
        <dbReference type="SAM" id="MobiDB-lite"/>
    </source>
</evidence>
<gene>
    <name evidence="2" type="ORF">JKP88DRAFT_135457</name>
</gene>
<keyword evidence="3" id="KW-1185">Reference proteome</keyword>
<dbReference type="OrthoDB" id="153872at2759"/>
<organism evidence="2 3">
    <name type="scientific">Tribonema minus</name>
    <dbReference type="NCBI Taxonomy" id="303371"/>
    <lineage>
        <taxon>Eukaryota</taxon>
        <taxon>Sar</taxon>
        <taxon>Stramenopiles</taxon>
        <taxon>Ochrophyta</taxon>
        <taxon>PX clade</taxon>
        <taxon>Xanthophyceae</taxon>
        <taxon>Tribonematales</taxon>
        <taxon>Tribonemataceae</taxon>
        <taxon>Tribonema</taxon>
    </lineage>
</organism>
<feature type="region of interest" description="Disordered" evidence="1">
    <location>
        <begin position="1"/>
        <end position="28"/>
    </location>
</feature>
<comment type="caution">
    <text evidence="2">The sequence shown here is derived from an EMBL/GenBank/DDBJ whole genome shotgun (WGS) entry which is preliminary data.</text>
</comment>
<evidence type="ECO:0000313" key="3">
    <source>
        <dbReference type="Proteomes" id="UP000664859"/>
    </source>
</evidence>
<sequence>HTPPRFTPGSYEVSHMKRARGGSISGRLRSASDLEEKGVIDKSQKGVLKDLIISGDSALQAALDRYEGGDPSQLVSLMQRGLLNRRDSLDLLQDL</sequence>
<reference evidence="2" key="1">
    <citation type="submission" date="2021-02" db="EMBL/GenBank/DDBJ databases">
        <title>First Annotated Genome of the Yellow-green Alga Tribonema minus.</title>
        <authorList>
            <person name="Mahan K.M."/>
        </authorList>
    </citation>
    <scope>NUCLEOTIDE SEQUENCE</scope>
    <source>
        <strain evidence="2">UTEX B ZZ1240</strain>
    </source>
</reference>
<feature type="non-terminal residue" evidence="2">
    <location>
        <position position="1"/>
    </location>
</feature>
<name>A0A835Z8V0_9STRA</name>
<evidence type="ECO:0000313" key="2">
    <source>
        <dbReference type="EMBL" id="KAG5189872.1"/>
    </source>
</evidence>